<keyword evidence="9" id="KW-1185">Reference proteome</keyword>
<evidence type="ECO:0000313" key="8">
    <source>
        <dbReference type="EMBL" id="KAA8564205.1"/>
    </source>
</evidence>
<organism evidence="8 9">
    <name type="scientific">Monilinia fructicola</name>
    <name type="common">Brown rot fungus</name>
    <name type="synonym">Ciboria fructicola</name>
    <dbReference type="NCBI Taxonomy" id="38448"/>
    <lineage>
        <taxon>Eukaryota</taxon>
        <taxon>Fungi</taxon>
        <taxon>Dikarya</taxon>
        <taxon>Ascomycota</taxon>
        <taxon>Pezizomycotina</taxon>
        <taxon>Leotiomycetes</taxon>
        <taxon>Helotiales</taxon>
        <taxon>Sclerotiniaceae</taxon>
        <taxon>Monilinia</taxon>
    </lineage>
</organism>
<evidence type="ECO:0000256" key="4">
    <source>
        <dbReference type="ARBA" id="ARBA00022723"/>
    </source>
</evidence>
<dbReference type="SUPFAM" id="SSF48264">
    <property type="entry name" value="Cytochrome P450"/>
    <property type="match status" value="2"/>
</dbReference>
<dbReference type="PANTHER" id="PTHR24305">
    <property type="entry name" value="CYTOCHROME P450"/>
    <property type="match status" value="1"/>
</dbReference>
<keyword evidence="3" id="KW-0349">Heme</keyword>
<dbReference type="VEuPathDB" id="FungiDB:MFRU_065g00060"/>
<keyword evidence="4" id="KW-0479">Metal-binding</keyword>
<evidence type="ECO:0008006" key="10">
    <source>
        <dbReference type="Google" id="ProtNLM"/>
    </source>
</evidence>
<reference evidence="8 9" key="1">
    <citation type="submission" date="2019-06" db="EMBL/GenBank/DDBJ databases">
        <title>Genome Sequence of the Brown Rot Fungal Pathogen Monilinia fructicola.</title>
        <authorList>
            <person name="De Miccolis Angelini R.M."/>
            <person name="Landi L."/>
            <person name="Abate D."/>
            <person name="Pollastro S."/>
            <person name="Romanazzi G."/>
            <person name="Faretra F."/>
        </authorList>
    </citation>
    <scope>NUCLEOTIDE SEQUENCE [LARGE SCALE GENOMIC DNA]</scope>
    <source>
        <strain evidence="8 9">Mfrc123</strain>
    </source>
</reference>
<keyword evidence="5" id="KW-0408">Iron</keyword>
<proteinExistence type="inferred from homology"/>
<protein>
    <recommendedName>
        <fullName evidence="10">Cytochrome P450</fullName>
    </recommendedName>
</protein>
<dbReference type="GO" id="GO:0020037">
    <property type="term" value="F:heme binding"/>
    <property type="evidence" value="ECO:0007669"/>
    <property type="project" value="InterPro"/>
</dbReference>
<dbReference type="Proteomes" id="UP000322873">
    <property type="component" value="Unassembled WGS sequence"/>
</dbReference>
<comment type="cofactor">
    <cofactor evidence="1">
        <name>heme</name>
        <dbReference type="ChEBI" id="CHEBI:30413"/>
    </cofactor>
</comment>
<sequence length="461" mass="53305">MDHETWIFKHLSERLLTLQHNSLASYPGPKLWAFSNFPNSIGRIQGLMWIRLKDAHNKYGPIVRSAPNELSFITPEVWADVYAKKPGRPEMPKGNYVPPPGRESLFDHPVHEEHQRIRKALRNGFTERAQKDQEPRVRRFIDGLMDQLRKVAKAGEATDIAQWNYLVAYDIVADLACGENFRGVEKGESHKWIGIGINTSTAFTVFHESKRLWPFNRILNYIPYLTKAVSLRMQHIQYLNELLDKRRNAKDTEPDFMTHALNYLDKPDGLNLGELQRSLEIVVTAASDTAATLPIGAVYYLCKNPSVYAQAQGRNPQQLRFGRGNRHQHRERQAILARRPQRSLENPPARTRKPPPPRGPRRRRHCGQLRAAGYPRFVSALCGIPFREELEPTRRLRTREPWSRECLGQNVAHAVTRVILARYVYNFDMELVDPEESLTDDARVRLVWSHKPLMVKVRSVR</sequence>
<dbReference type="Gene3D" id="1.10.630.10">
    <property type="entry name" value="Cytochrome P450"/>
    <property type="match status" value="2"/>
</dbReference>
<dbReference type="AlphaFoldDB" id="A0A5M9JA54"/>
<dbReference type="InterPro" id="IPR036396">
    <property type="entry name" value="Cyt_P450_sf"/>
</dbReference>
<evidence type="ECO:0000256" key="2">
    <source>
        <dbReference type="ARBA" id="ARBA00010617"/>
    </source>
</evidence>
<dbReference type="Pfam" id="PF00067">
    <property type="entry name" value="p450"/>
    <property type="match status" value="1"/>
</dbReference>
<dbReference type="GO" id="GO:0005506">
    <property type="term" value="F:iron ion binding"/>
    <property type="evidence" value="ECO:0007669"/>
    <property type="project" value="InterPro"/>
</dbReference>
<dbReference type="GO" id="GO:0016705">
    <property type="term" value="F:oxidoreductase activity, acting on paired donors, with incorporation or reduction of molecular oxygen"/>
    <property type="evidence" value="ECO:0007669"/>
    <property type="project" value="InterPro"/>
</dbReference>
<feature type="region of interest" description="Disordered" evidence="7">
    <location>
        <begin position="315"/>
        <end position="364"/>
    </location>
</feature>
<accession>A0A5M9JA54</accession>
<dbReference type="InterPro" id="IPR050121">
    <property type="entry name" value="Cytochrome_P450_monoxygenase"/>
</dbReference>
<evidence type="ECO:0000256" key="6">
    <source>
        <dbReference type="ARBA" id="ARBA00023026"/>
    </source>
</evidence>
<evidence type="ECO:0000256" key="7">
    <source>
        <dbReference type="SAM" id="MobiDB-lite"/>
    </source>
</evidence>
<comment type="caution">
    <text evidence="8">The sequence shown here is derived from an EMBL/GenBank/DDBJ whole genome shotgun (WGS) entry which is preliminary data.</text>
</comment>
<evidence type="ECO:0000256" key="1">
    <source>
        <dbReference type="ARBA" id="ARBA00001971"/>
    </source>
</evidence>
<evidence type="ECO:0000256" key="5">
    <source>
        <dbReference type="ARBA" id="ARBA00023004"/>
    </source>
</evidence>
<feature type="compositionally biased region" description="Basic residues" evidence="7">
    <location>
        <begin position="350"/>
        <end position="364"/>
    </location>
</feature>
<evidence type="ECO:0000313" key="9">
    <source>
        <dbReference type="Proteomes" id="UP000322873"/>
    </source>
</evidence>
<dbReference type="InterPro" id="IPR001128">
    <property type="entry name" value="Cyt_P450"/>
</dbReference>
<dbReference type="EMBL" id="VICG01000015">
    <property type="protein sequence ID" value="KAA8564205.1"/>
    <property type="molecule type" value="Genomic_DNA"/>
</dbReference>
<gene>
    <name evidence="8" type="ORF">EYC84_011151</name>
</gene>
<dbReference type="PANTHER" id="PTHR24305:SF210">
    <property type="entry name" value="CYTOCHROME P450 MONOOXYGENASE ASQL-RELATED"/>
    <property type="match status" value="1"/>
</dbReference>
<comment type="similarity">
    <text evidence="2">Belongs to the cytochrome P450 family.</text>
</comment>
<keyword evidence="6" id="KW-0843">Virulence</keyword>
<name>A0A5M9JA54_MONFR</name>
<dbReference type="GO" id="GO:0004497">
    <property type="term" value="F:monooxygenase activity"/>
    <property type="evidence" value="ECO:0007669"/>
    <property type="project" value="InterPro"/>
</dbReference>
<evidence type="ECO:0000256" key="3">
    <source>
        <dbReference type="ARBA" id="ARBA00022617"/>
    </source>
</evidence>